<protein>
    <submittedName>
        <fullName evidence="5">Unannotated protein</fullName>
    </submittedName>
</protein>
<dbReference type="Gene3D" id="3.30.559.10">
    <property type="entry name" value="Chloramphenicol acetyltransferase-like domain"/>
    <property type="match status" value="1"/>
</dbReference>
<dbReference type="EMBL" id="CAFBLQ010000008">
    <property type="protein sequence ID" value="CAB4859205.1"/>
    <property type="molecule type" value="Genomic_DNA"/>
</dbReference>
<name>A0A6J7CQI2_9ZZZZ</name>
<dbReference type="InterPro" id="IPR050743">
    <property type="entry name" value="2-oxoacid_DH_E2_comp"/>
</dbReference>
<comment type="cofactor">
    <cofactor evidence="1">
        <name>(R)-lipoate</name>
        <dbReference type="ChEBI" id="CHEBI:83088"/>
    </cofactor>
</comment>
<dbReference type="Pfam" id="PF00198">
    <property type="entry name" value="2-oxoacid_dh"/>
    <property type="match status" value="1"/>
</dbReference>
<dbReference type="PANTHER" id="PTHR43178:SF5">
    <property type="entry name" value="LIPOAMIDE ACYLTRANSFERASE COMPONENT OF BRANCHED-CHAIN ALPHA-KETO ACID DEHYDROGENASE COMPLEX, MITOCHONDRIAL"/>
    <property type="match status" value="1"/>
</dbReference>
<dbReference type="AlphaFoldDB" id="A0A6J7CQI2"/>
<evidence type="ECO:0000259" key="4">
    <source>
        <dbReference type="Pfam" id="PF00198"/>
    </source>
</evidence>
<feature type="domain" description="2-oxoacid dehydrogenase acyltransferase catalytic" evidence="4">
    <location>
        <begin position="2"/>
        <end position="103"/>
    </location>
</feature>
<dbReference type="InterPro" id="IPR001078">
    <property type="entry name" value="2-oxoacid_DH_actylTfrase"/>
</dbReference>
<evidence type="ECO:0000256" key="2">
    <source>
        <dbReference type="ARBA" id="ARBA00022679"/>
    </source>
</evidence>
<evidence type="ECO:0000256" key="3">
    <source>
        <dbReference type="ARBA" id="ARBA00023315"/>
    </source>
</evidence>
<dbReference type="GO" id="GO:0016407">
    <property type="term" value="F:acetyltransferase activity"/>
    <property type="evidence" value="ECO:0007669"/>
    <property type="project" value="TreeGrafter"/>
</dbReference>
<dbReference type="SUPFAM" id="SSF52777">
    <property type="entry name" value="CoA-dependent acyltransferases"/>
    <property type="match status" value="1"/>
</dbReference>
<reference evidence="5" key="1">
    <citation type="submission" date="2020-05" db="EMBL/GenBank/DDBJ databases">
        <authorList>
            <person name="Chiriac C."/>
            <person name="Salcher M."/>
            <person name="Ghai R."/>
            <person name="Kavagutti S V."/>
        </authorList>
    </citation>
    <scope>NUCLEOTIDE SEQUENCE</scope>
</reference>
<proteinExistence type="predicted"/>
<dbReference type="PANTHER" id="PTHR43178">
    <property type="entry name" value="DIHYDROLIPOAMIDE ACETYLTRANSFERASE COMPONENT OF PYRUVATE DEHYDROGENASE COMPLEX"/>
    <property type="match status" value="1"/>
</dbReference>
<organism evidence="5">
    <name type="scientific">freshwater metagenome</name>
    <dbReference type="NCBI Taxonomy" id="449393"/>
    <lineage>
        <taxon>unclassified sequences</taxon>
        <taxon>metagenomes</taxon>
        <taxon>ecological metagenomes</taxon>
    </lineage>
</organism>
<keyword evidence="3" id="KW-0012">Acyltransferase</keyword>
<keyword evidence="2" id="KW-0808">Transferase</keyword>
<dbReference type="InterPro" id="IPR023213">
    <property type="entry name" value="CAT-like_dom_sf"/>
</dbReference>
<dbReference type="GO" id="GO:0005739">
    <property type="term" value="C:mitochondrion"/>
    <property type="evidence" value="ECO:0007669"/>
    <property type="project" value="TreeGrafter"/>
</dbReference>
<evidence type="ECO:0000256" key="1">
    <source>
        <dbReference type="ARBA" id="ARBA00001938"/>
    </source>
</evidence>
<accession>A0A6J7CQI2</accession>
<evidence type="ECO:0000313" key="5">
    <source>
        <dbReference type="EMBL" id="CAB4859205.1"/>
    </source>
</evidence>
<dbReference type="GO" id="GO:0031405">
    <property type="term" value="F:lipoic acid binding"/>
    <property type="evidence" value="ECO:0007669"/>
    <property type="project" value="TreeGrafter"/>
</dbReference>
<sequence>MAEISLAVREVAELARARRLTRELLEDPTFTISNLGMFGIEDFDPLMNPPQAAILGVGAGLGGPDGRTRIRLTMGCDHRVLTGAEGAPFLGSVAALLERPEALTAEPQQVAAQVTA</sequence>
<gene>
    <name evidence="5" type="ORF">UFOPK3423_00134</name>
</gene>